<dbReference type="PIR" id="T46834">
    <property type="entry name" value="T46834"/>
</dbReference>
<name>Q53136_RHOER</name>
<dbReference type="RefSeq" id="WP_052066937.1">
    <property type="nucleotide sequence ID" value="NZ_JABBPH010000001.1"/>
</dbReference>
<proteinExistence type="predicted"/>
<reference evidence="3" key="2">
    <citation type="journal article" date="1995" name="J. Bacteriol.">
        <title>Degradation of the thiocarbamate herbicide EPTC (S-ethyl dipropylcarbamothioate) and biosafening by Rhodococcus sp. strain NI86/21 involve an inducible cytochrome P-450 system and aldehyde dehydrogenase.</title>
        <authorList>
            <person name="Nagy I."/>
            <person name="Schoofs G."/>
            <person name="Compernolle F."/>
            <person name="Proost P."/>
            <person name="Vanderleyden J."/>
            <person name="de Mot R."/>
        </authorList>
    </citation>
    <scope>NUCLEOTIDE SEQUENCE</scope>
    <source>
        <strain evidence="3">NI86/21</strain>
    </source>
</reference>
<protein>
    <recommendedName>
        <fullName evidence="4">UsfY protein</fullName>
    </recommendedName>
</protein>
<accession>Q53136</accession>
<reference evidence="3" key="1">
    <citation type="journal article" date="1994" name="Gene">
        <title>Sequences of the cobalamin biosynthetic genes cobK, cobL and cobM from Rhodococcus sp. NI86/21.</title>
        <authorList>
            <person name="de Mot R."/>
            <person name="Nagy I."/>
            <person name="Schoofs G."/>
            <person name="Vanderleyden J."/>
        </authorList>
    </citation>
    <scope>NUCLEOTIDE SEQUENCE</scope>
    <source>
        <strain evidence="3">NI86/21</strain>
    </source>
</reference>
<dbReference type="EMBL" id="L21196">
    <property type="protein sequence ID" value="AAC37128.1"/>
    <property type="molecule type" value="Genomic_DNA"/>
</dbReference>
<dbReference type="AlphaFoldDB" id="Q53136"/>
<evidence type="ECO:0000256" key="2">
    <source>
        <dbReference type="SAM" id="Phobius"/>
    </source>
</evidence>
<organism evidence="3">
    <name type="scientific">Rhodococcus erythropolis</name>
    <name type="common">Arthrobacter picolinophilus</name>
    <dbReference type="NCBI Taxonomy" id="1833"/>
    <lineage>
        <taxon>Bacteria</taxon>
        <taxon>Bacillati</taxon>
        <taxon>Actinomycetota</taxon>
        <taxon>Actinomycetes</taxon>
        <taxon>Mycobacteriales</taxon>
        <taxon>Nocardiaceae</taxon>
        <taxon>Rhodococcus</taxon>
        <taxon>Rhodococcus erythropolis group</taxon>
    </lineage>
</organism>
<feature type="region of interest" description="Disordered" evidence="1">
    <location>
        <begin position="82"/>
        <end position="110"/>
    </location>
</feature>
<keyword evidence="2" id="KW-0472">Membrane</keyword>
<keyword evidence="2" id="KW-0812">Transmembrane</keyword>
<sequence>MNPQRSGDTGRPGRAQVWTRVAENYAAWLLLMAGIASAGVFLTALAGGFEGWSLVAGIVTLLLFAGCWLSFRDSSRREAAEPNMVRYHPDSPDVVIDVDQDTGERQRHRD</sequence>
<keyword evidence="2" id="KW-1133">Transmembrane helix</keyword>
<evidence type="ECO:0008006" key="4">
    <source>
        <dbReference type="Google" id="ProtNLM"/>
    </source>
</evidence>
<evidence type="ECO:0000256" key="1">
    <source>
        <dbReference type="SAM" id="MobiDB-lite"/>
    </source>
</evidence>
<feature type="transmembrane region" description="Helical" evidence="2">
    <location>
        <begin position="52"/>
        <end position="71"/>
    </location>
</feature>
<feature type="transmembrane region" description="Helical" evidence="2">
    <location>
        <begin position="25"/>
        <end position="46"/>
    </location>
</feature>
<evidence type="ECO:0000313" key="3">
    <source>
        <dbReference type="EMBL" id="AAC37128.1"/>
    </source>
</evidence>